<dbReference type="Gene3D" id="3.40.50.150">
    <property type="entry name" value="Vaccinia Virus protein VP39"/>
    <property type="match status" value="1"/>
</dbReference>
<dbReference type="Proteomes" id="UP000270834">
    <property type="component" value="Unassembled WGS sequence"/>
</dbReference>
<name>A0A3M5EFM9_PSEAI</name>
<feature type="modified residue" description="4-aspartylphosphate" evidence="2">
    <location>
        <position position="53"/>
    </location>
</feature>
<dbReference type="EMBL" id="RBSQ01000307">
    <property type="protein sequence ID" value="RMS61049.1"/>
    <property type="molecule type" value="Genomic_DNA"/>
</dbReference>
<evidence type="ECO:0000259" key="3">
    <source>
        <dbReference type="PROSITE" id="PS50110"/>
    </source>
</evidence>
<comment type="caution">
    <text evidence="4">The sequence shown here is derived from an EMBL/GenBank/DDBJ whole genome shotgun (WGS) entry which is preliminary data.</text>
</comment>
<feature type="domain" description="Response regulatory" evidence="3">
    <location>
        <begin position="2"/>
        <end position="118"/>
    </location>
</feature>
<evidence type="ECO:0000313" key="5">
    <source>
        <dbReference type="Proteomes" id="UP000270834"/>
    </source>
</evidence>
<keyword evidence="2" id="KW-0597">Phosphoprotein</keyword>
<accession>A0A3M5EFM9</accession>
<dbReference type="SUPFAM" id="SSF53335">
    <property type="entry name" value="S-adenosyl-L-methionine-dependent methyltransferases"/>
    <property type="match status" value="1"/>
</dbReference>
<dbReference type="AlphaFoldDB" id="A0A3M5EFM9"/>
<dbReference type="InterPro" id="IPR029063">
    <property type="entry name" value="SAM-dependent_MTases_sf"/>
</dbReference>
<evidence type="ECO:0000256" key="2">
    <source>
        <dbReference type="PROSITE-ProRule" id="PRU00169"/>
    </source>
</evidence>
<dbReference type="InterPro" id="IPR058245">
    <property type="entry name" value="NreC/VraR/RcsB-like_REC"/>
</dbReference>
<dbReference type="SUPFAM" id="SSF52172">
    <property type="entry name" value="CheY-like"/>
    <property type="match status" value="1"/>
</dbReference>
<dbReference type="InterPro" id="IPR001789">
    <property type="entry name" value="Sig_transdc_resp-reg_receiver"/>
</dbReference>
<dbReference type="PANTHER" id="PTHR43214:SF43">
    <property type="entry name" value="TWO-COMPONENT RESPONSE REGULATOR"/>
    <property type="match status" value="1"/>
</dbReference>
<evidence type="ECO:0000313" key="4">
    <source>
        <dbReference type="EMBL" id="RMS61049.1"/>
    </source>
</evidence>
<dbReference type="Pfam" id="PF00072">
    <property type="entry name" value="Response_reg"/>
    <property type="match status" value="1"/>
</dbReference>
<proteinExistence type="predicted"/>
<dbReference type="PANTHER" id="PTHR43214">
    <property type="entry name" value="TWO-COMPONENT RESPONSE REGULATOR"/>
    <property type="match status" value="1"/>
</dbReference>
<protein>
    <recommendedName>
        <fullName evidence="3">Response regulatory domain-containing protein</fullName>
    </recommendedName>
</protein>
<dbReference type="GO" id="GO:0000160">
    <property type="term" value="P:phosphorelay signal transduction system"/>
    <property type="evidence" value="ECO:0007669"/>
    <property type="project" value="InterPro"/>
</dbReference>
<gene>
    <name evidence="4" type="ORF">ALP65_00747</name>
</gene>
<sequence>MKILLVDDHFVVREGLAALLRGLLPDVEVNEAGDGEEALQAVQREIPSLVIVDLGLPGISGLELTRRLRQRLPQLRVLFFSLHDELALVRQALDAGARGYVTKRAAPTVLLEAIRRVLAGQLYLEQPLATRLACQSWEEQGGAALRGLTRREFEIFRLLARGLALREVRRVLKPGGVAIFVDVAAPGQALPDTFLQTVEMLRDTSHVRNYSPAEWARLSGEAGLLVTGSRRQRLRLEFQSWVERMRTPEVFRQAIRSLQLAVGEEVREYFEIADDGSFSTDVLVLWLRRE</sequence>
<evidence type="ECO:0000256" key="1">
    <source>
        <dbReference type="ARBA" id="ARBA00023125"/>
    </source>
</evidence>
<dbReference type="InterPro" id="IPR011006">
    <property type="entry name" value="CheY-like_superfamily"/>
</dbReference>
<dbReference type="Gene3D" id="3.40.50.2300">
    <property type="match status" value="1"/>
</dbReference>
<dbReference type="InterPro" id="IPR039420">
    <property type="entry name" value="WalR-like"/>
</dbReference>
<dbReference type="SMART" id="SM00448">
    <property type="entry name" value="REC"/>
    <property type="match status" value="1"/>
</dbReference>
<keyword evidence="1" id="KW-0238">DNA-binding</keyword>
<dbReference type="GO" id="GO:0003677">
    <property type="term" value="F:DNA binding"/>
    <property type="evidence" value="ECO:0007669"/>
    <property type="project" value="UniProtKB-KW"/>
</dbReference>
<organism evidence="4 5">
    <name type="scientific">Pseudomonas aeruginosa</name>
    <dbReference type="NCBI Taxonomy" id="287"/>
    <lineage>
        <taxon>Bacteria</taxon>
        <taxon>Pseudomonadati</taxon>
        <taxon>Pseudomonadota</taxon>
        <taxon>Gammaproteobacteria</taxon>
        <taxon>Pseudomonadales</taxon>
        <taxon>Pseudomonadaceae</taxon>
        <taxon>Pseudomonas</taxon>
    </lineage>
</organism>
<dbReference type="PROSITE" id="PS50110">
    <property type="entry name" value="RESPONSE_REGULATORY"/>
    <property type="match status" value="1"/>
</dbReference>
<dbReference type="CDD" id="cd17535">
    <property type="entry name" value="REC_NarL-like"/>
    <property type="match status" value="1"/>
</dbReference>
<reference evidence="4 5" key="1">
    <citation type="submission" date="2018-08" db="EMBL/GenBank/DDBJ databases">
        <title>Recombination of ecologically and evolutionarily significant loci maintains genetic cohesion in the Pseudomonas syringae species complex.</title>
        <authorList>
            <person name="Dillon M."/>
            <person name="Thakur S."/>
            <person name="Almeida R.N.D."/>
            <person name="Weir B.S."/>
            <person name="Guttman D.S."/>
        </authorList>
    </citation>
    <scope>NUCLEOTIDE SEQUENCE [LARGE SCALE GENOMIC DNA]</scope>
    <source>
        <strain evidence="4 5">ICMP 7846</strain>
    </source>
</reference>